<dbReference type="RefSeq" id="WP_253479842.1">
    <property type="nucleotide sequence ID" value="NZ_JALJXV010000007.1"/>
</dbReference>
<feature type="transmembrane region" description="Helical" evidence="1">
    <location>
        <begin position="293"/>
        <end position="316"/>
    </location>
</feature>
<keyword evidence="1" id="KW-0812">Transmembrane</keyword>
<feature type="transmembrane region" description="Helical" evidence="1">
    <location>
        <begin position="359"/>
        <end position="384"/>
    </location>
</feature>
<dbReference type="InterPro" id="IPR029058">
    <property type="entry name" value="AB_hydrolase_fold"/>
</dbReference>
<dbReference type="SUPFAM" id="SSF53474">
    <property type="entry name" value="alpha/beta-Hydrolases"/>
    <property type="match status" value="1"/>
</dbReference>
<proteinExistence type="predicted"/>
<dbReference type="Pfam" id="PF12146">
    <property type="entry name" value="Hydrolase_4"/>
    <property type="match status" value="1"/>
</dbReference>
<dbReference type="PANTHER" id="PTHR22946">
    <property type="entry name" value="DIENELACTONE HYDROLASE DOMAIN-CONTAINING PROTEIN-RELATED"/>
    <property type="match status" value="1"/>
</dbReference>
<dbReference type="Gene3D" id="3.40.50.1820">
    <property type="entry name" value="alpha/beta hydrolase"/>
    <property type="match status" value="1"/>
</dbReference>
<dbReference type="InterPro" id="IPR022742">
    <property type="entry name" value="Hydrolase_4"/>
</dbReference>
<feature type="transmembrane region" description="Helical" evidence="1">
    <location>
        <begin position="483"/>
        <end position="504"/>
    </location>
</feature>
<evidence type="ECO:0000256" key="1">
    <source>
        <dbReference type="SAM" id="Phobius"/>
    </source>
</evidence>
<evidence type="ECO:0000259" key="2">
    <source>
        <dbReference type="Pfam" id="PF12146"/>
    </source>
</evidence>
<name>A0AAE3G4U6_9GAMM</name>
<keyword evidence="3" id="KW-0378">Hydrolase</keyword>
<dbReference type="Proteomes" id="UP001205843">
    <property type="component" value="Unassembled WGS sequence"/>
</dbReference>
<feature type="transmembrane region" description="Helical" evidence="1">
    <location>
        <begin position="451"/>
        <end position="471"/>
    </location>
</feature>
<feature type="transmembrane region" description="Helical" evidence="1">
    <location>
        <begin position="390"/>
        <end position="413"/>
    </location>
</feature>
<keyword evidence="1" id="KW-1133">Transmembrane helix</keyword>
<dbReference type="AlphaFoldDB" id="A0AAE3G4U6"/>
<feature type="transmembrane region" description="Helical" evidence="1">
    <location>
        <begin position="262"/>
        <end position="281"/>
    </location>
</feature>
<dbReference type="EMBL" id="JALJXV010000007">
    <property type="protein sequence ID" value="MCP1675856.1"/>
    <property type="molecule type" value="Genomic_DNA"/>
</dbReference>
<comment type="caution">
    <text evidence="3">The sequence shown here is derived from an EMBL/GenBank/DDBJ whole genome shotgun (WGS) entry which is preliminary data.</text>
</comment>
<keyword evidence="1" id="KW-0472">Membrane</keyword>
<feature type="transmembrane region" description="Helical" evidence="1">
    <location>
        <begin position="328"/>
        <end position="347"/>
    </location>
</feature>
<reference evidence="3" key="1">
    <citation type="submission" date="2022-03" db="EMBL/GenBank/DDBJ databases">
        <title>Genomic Encyclopedia of Type Strains, Phase III (KMG-III): the genomes of soil and plant-associated and newly described type strains.</title>
        <authorList>
            <person name="Whitman W."/>
        </authorList>
    </citation>
    <scope>NUCLEOTIDE SEQUENCE</scope>
    <source>
        <strain evidence="3">ANL 6-2</strain>
    </source>
</reference>
<dbReference type="GO" id="GO:0016787">
    <property type="term" value="F:hydrolase activity"/>
    <property type="evidence" value="ECO:0007669"/>
    <property type="project" value="UniProtKB-KW"/>
</dbReference>
<sequence>MVLRTAVAIVAAAVVAFSIWQLESDRRGLSVSHGWVEDTPITIHQRRDADPAPVVVIAHGFAGSRRLMESFAIALAHNGYVALSLDFLGHGRHPLPLSGDLLREDGATLNLVAQIAQVTDYAETLAAGDGRVALLGHSMAADIIIRHAQVAPDVQATVAVSMFAPTITADSPRNLLVVTGALEPRLREEAIRVLRLSAGSEAAEGVTYGEQEDGTARRAAVAPGVEHVGVLYSRTSLQESVDWLDGVFGQRDAGPVPARGPWVLALIGAFIVLCWALSALLPRQTSIQDGAGLAWRKLLPIAVIPAIATPLILWPLPTGFLPVLVADYLALHFLVYGVMTWLCLALWSQEPRDLSRRMLVAAGRSIPTALMAGLLCLAVLFWIIDHYITAFSPIACRVPILLAMLAGTVLYFLTDEWATRGEGAARGGYPATKVMFLLSLGVAVVLDLESLFFLIIIVPVMLSFFVVFGLFSRWINRRTGRPMAAGLVNALAFAWALAVTFPLIDGG</sequence>
<evidence type="ECO:0000313" key="3">
    <source>
        <dbReference type="EMBL" id="MCP1675856.1"/>
    </source>
</evidence>
<feature type="transmembrane region" description="Helical" evidence="1">
    <location>
        <begin position="425"/>
        <end position="445"/>
    </location>
</feature>
<feature type="domain" description="Serine aminopeptidase S33" evidence="2">
    <location>
        <begin position="50"/>
        <end position="161"/>
    </location>
</feature>
<organism evidence="3 4">
    <name type="scientific">Natronocella acetinitrilica</name>
    <dbReference type="NCBI Taxonomy" id="414046"/>
    <lineage>
        <taxon>Bacteria</taxon>
        <taxon>Pseudomonadati</taxon>
        <taxon>Pseudomonadota</taxon>
        <taxon>Gammaproteobacteria</taxon>
        <taxon>Chromatiales</taxon>
        <taxon>Ectothiorhodospiraceae</taxon>
        <taxon>Natronocella</taxon>
    </lineage>
</organism>
<accession>A0AAE3G4U6</accession>
<protein>
    <submittedName>
        <fullName evidence="3">Dienelactone hydrolase</fullName>
    </submittedName>
</protein>
<evidence type="ECO:0000313" key="4">
    <source>
        <dbReference type="Proteomes" id="UP001205843"/>
    </source>
</evidence>
<dbReference type="InterPro" id="IPR050261">
    <property type="entry name" value="FrsA_esterase"/>
</dbReference>
<gene>
    <name evidence="3" type="ORF">J2T57_003011</name>
</gene>
<keyword evidence="4" id="KW-1185">Reference proteome</keyword>